<keyword evidence="7" id="KW-1185">Reference proteome</keyword>
<dbReference type="SUPFAM" id="SSF54534">
    <property type="entry name" value="FKBP-like"/>
    <property type="match status" value="1"/>
</dbReference>
<reference evidence="6 7" key="1">
    <citation type="submission" date="2016-12" db="EMBL/GenBank/DDBJ databases">
        <title>Trade-off between light-utilization and light-protection in marine flavobacteria.</title>
        <authorList>
            <person name="Kumagai Y."/>
            <person name="Yoshizawa S."/>
            <person name="Kogure K."/>
            <person name="Iwasaki W."/>
        </authorList>
    </citation>
    <scope>NUCLEOTIDE SEQUENCE [LARGE SCALE GENOMIC DNA]</scope>
    <source>
        <strain evidence="6 7">KCTC 22729</strain>
    </source>
</reference>
<dbReference type="InterPro" id="IPR046357">
    <property type="entry name" value="PPIase_dom_sf"/>
</dbReference>
<feature type="domain" description="PPIase FKBP-type" evidence="5">
    <location>
        <begin position="90"/>
        <end position="177"/>
    </location>
</feature>
<comment type="catalytic activity">
    <reaction evidence="1 3 4">
        <text>[protein]-peptidylproline (omega=180) = [protein]-peptidylproline (omega=0)</text>
        <dbReference type="Rhea" id="RHEA:16237"/>
        <dbReference type="Rhea" id="RHEA-COMP:10747"/>
        <dbReference type="Rhea" id="RHEA-COMP:10748"/>
        <dbReference type="ChEBI" id="CHEBI:83833"/>
        <dbReference type="ChEBI" id="CHEBI:83834"/>
        <dbReference type="EC" id="5.2.1.8"/>
    </reaction>
</comment>
<sequence>MKVNSFFLLSFIFLLSCSKIEPRRPINPKPSTTIYKEVIEDSKKINKAEDEMLAELIKKDTLLNFKQSSQGFWYAYNHQIQENLPTPKLGDEVVIVYQISDLNDAIIYSKEELGQKTYKIDKEDFISGLQKGIKLMKTGETITFVLPFYNAFGVLGDGNKIGVNQSIKITVTLIKITN</sequence>
<evidence type="ECO:0000256" key="4">
    <source>
        <dbReference type="RuleBase" id="RU003915"/>
    </source>
</evidence>
<evidence type="ECO:0000256" key="1">
    <source>
        <dbReference type="ARBA" id="ARBA00000971"/>
    </source>
</evidence>
<dbReference type="EC" id="5.2.1.8" evidence="4"/>
<dbReference type="Proteomes" id="UP000237608">
    <property type="component" value="Unassembled WGS sequence"/>
</dbReference>
<dbReference type="Pfam" id="PF00254">
    <property type="entry name" value="FKBP_C"/>
    <property type="match status" value="1"/>
</dbReference>
<dbReference type="OrthoDB" id="1093155at2"/>
<dbReference type="PROSITE" id="PS51257">
    <property type="entry name" value="PROKAR_LIPOPROTEIN"/>
    <property type="match status" value="1"/>
</dbReference>
<comment type="caution">
    <text evidence="6">The sequence shown here is derived from an EMBL/GenBank/DDBJ whole genome shotgun (WGS) entry which is preliminary data.</text>
</comment>
<dbReference type="PROSITE" id="PS50059">
    <property type="entry name" value="FKBP_PPIASE"/>
    <property type="match status" value="1"/>
</dbReference>
<dbReference type="EMBL" id="MSCL01000001">
    <property type="protein sequence ID" value="PQJ74128.1"/>
    <property type="molecule type" value="Genomic_DNA"/>
</dbReference>
<accession>A0A2S7W930</accession>
<dbReference type="GO" id="GO:0003755">
    <property type="term" value="F:peptidyl-prolyl cis-trans isomerase activity"/>
    <property type="evidence" value="ECO:0007669"/>
    <property type="project" value="UniProtKB-UniRule"/>
</dbReference>
<name>A0A2S7W930_9FLAO</name>
<keyword evidence="2 3" id="KW-0697">Rotamase</keyword>
<evidence type="ECO:0000256" key="2">
    <source>
        <dbReference type="ARBA" id="ARBA00023110"/>
    </source>
</evidence>
<protein>
    <recommendedName>
        <fullName evidence="4">Peptidyl-prolyl cis-trans isomerase</fullName>
        <ecNumber evidence="4">5.2.1.8</ecNumber>
    </recommendedName>
</protein>
<dbReference type="NCBIfam" id="TIGR03516">
    <property type="entry name" value="ppisom_GldI"/>
    <property type="match status" value="1"/>
</dbReference>
<dbReference type="InterPro" id="IPR019869">
    <property type="entry name" value="Motility-assoc_PPIase_GldI"/>
</dbReference>
<evidence type="ECO:0000256" key="3">
    <source>
        <dbReference type="PROSITE-ProRule" id="PRU00277"/>
    </source>
</evidence>
<dbReference type="RefSeq" id="WP_105045278.1">
    <property type="nucleotide sequence ID" value="NZ_CP150662.1"/>
</dbReference>
<comment type="similarity">
    <text evidence="4">Belongs to the FKBP-type PPIase family.</text>
</comment>
<dbReference type="AlphaFoldDB" id="A0A2S7W930"/>
<dbReference type="InterPro" id="IPR001179">
    <property type="entry name" value="PPIase_FKBP_dom"/>
</dbReference>
<dbReference type="Gene3D" id="3.10.50.40">
    <property type="match status" value="1"/>
</dbReference>
<gene>
    <name evidence="6" type="ORF">BTO13_02045</name>
</gene>
<evidence type="ECO:0000313" key="6">
    <source>
        <dbReference type="EMBL" id="PQJ74128.1"/>
    </source>
</evidence>
<organism evidence="6 7">
    <name type="scientific">Polaribacter gangjinensis</name>
    <dbReference type="NCBI Taxonomy" id="574710"/>
    <lineage>
        <taxon>Bacteria</taxon>
        <taxon>Pseudomonadati</taxon>
        <taxon>Bacteroidota</taxon>
        <taxon>Flavobacteriia</taxon>
        <taxon>Flavobacteriales</taxon>
        <taxon>Flavobacteriaceae</taxon>
    </lineage>
</organism>
<proteinExistence type="inferred from homology"/>
<evidence type="ECO:0000313" key="7">
    <source>
        <dbReference type="Proteomes" id="UP000237608"/>
    </source>
</evidence>
<evidence type="ECO:0000259" key="5">
    <source>
        <dbReference type="PROSITE" id="PS50059"/>
    </source>
</evidence>
<keyword evidence="3 4" id="KW-0413">Isomerase</keyword>